<dbReference type="AlphaFoldDB" id="A0A653ADN9"/>
<dbReference type="EMBL" id="UPXX01000031">
    <property type="protein sequence ID" value="VBB46065.1"/>
    <property type="molecule type" value="Genomic_DNA"/>
</dbReference>
<dbReference type="SMART" id="SM00062">
    <property type="entry name" value="PBPb"/>
    <property type="match status" value="1"/>
</dbReference>
<keyword evidence="2" id="KW-1133">Transmembrane helix</keyword>
<evidence type="ECO:0000256" key="1">
    <source>
        <dbReference type="ARBA" id="ARBA00022729"/>
    </source>
</evidence>
<dbReference type="CDD" id="cd13704">
    <property type="entry name" value="PBP2_HisK"/>
    <property type="match status" value="1"/>
</dbReference>
<sequence>MVAAQANVQIDAEIGQKDHFRMETRPVEPMREPEKQKKGTDLFFAKRRANPSSFGFRLLIIAFLLLSSYQISFAQEDWPSPRTPITSAAEVDYPPLCFTDAEGRATGFSVELMRAAVNTMGLDVTFRKGTWTDVKGWLKKGEVRALPLVGRTPEREALFDFTFPYMSLHGAIVVRKGTADIFDLEDLRGRRVGVMKADNAEEFLRREDRGMEIHTTATFEEALRQLSEGLYDAVVIQRLVALRLIQEHGFTNLHVVNQPIDGP</sequence>
<dbReference type="PANTHER" id="PTHR35936:SF19">
    <property type="entry name" value="AMINO-ACID-BINDING PROTEIN YXEM-RELATED"/>
    <property type="match status" value="1"/>
</dbReference>
<evidence type="ECO:0000259" key="3">
    <source>
        <dbReference type="SMART" id="SM00062"/>
    </source>
</evidence>
<accession>A0A653ADN9</accession>
<reference evidence="4" key="1">
    <citation type="submission" date="2018-07" db="EMBL/GenBank/DDBJ databases">
        <authorList>
            <consortium name="Genoscope - CEA"/>
            <person name="William W."/>
        </authorList>
    </citation>
    <scope>NUCLEOTIDE SEQUENCE</scope>
    <source>
        <strain evidence="4">IK1</strain>
    </source>
</reference>
<keyword evidence="1" id="KW-0732">Signal</keyword>
<dbReference type="PANTHER" id="PTHR35936">
    <property type="entry name" value="MEMBRANE-BOUND LYTIC MUREIN TRANSGLYCOSYLASE F"/>
    <property type="match status" value="1"/>
</dbReference>
<name>A0A653ADN9_UNCDX</name>
<dbReference type="InterPro" id="IPR001638">
    <property type="entry name" value="Solute-binding_3/MltF_N"/>
</dbReference>
<dbReference type="SUPFAM" id="SSF53850">
    <property type="entry name" value="Periplasmic binding protein-like II"/>
    <property type="match status" value="1"/>
</dbReference>
<organism evidence="4">
    <name type="scientific">Uncultured Desulfatiglans sp</name>
    <dbReference type="NCBI Taxonomy" id="1748965"/>
    <lineage>
        <taxon>Bacteria</taxon>
        <taxon>Pseudomonadati</taxon>
        <taxon>Thermodesulfobacteriota</taxon>
        <taxon>Desulfobacteria</taxon>
        <taxon>Desulfatiglandales</taxon>
        <taxon>Desulfatiglandaceae</taxon>
        <taxon>Desulfatiglans</taxon>
        <taxon>environmental samples</taxon>
    </lineage>
</organism>
<keyword evidence="2" id="KW-0812">Transmembrane</keyword>
<dbReference type="Pfam" id="PF00497">
    <property type="entry name" value="SBP_bac_3"/>
    <property type="match status" value="1"/>
</dbReference>
<protein>
    <recommendedName>
        <fullName evidence="3">Solute-binding protein family 3/N-terminal domain-containing protein</fullName>
    </recommendedName>
</protein>
<gene>
    <name evidence="4" type="ORF">TRIP_B40009</name>
</gene>
<evidence type="ECO:0000313" key="4">
    <source>
        <dbReference type="EMBL" id="VBB46065.1"/>
    </source>
</evidence>
<keyword evidence="2" id="KW-0472">Membrane</keyword>
<feature type="transmembrane region" description="Helical" evidence="2">
    <location>
        <begin position="54"/>
        <end position="73"/>
    </location>
</feature>
<evidence type="ECO:0000256" key="2">
    <source>
        <dbReference type="SAM" id="Phobius"/>
    </source>
</evidence>
<proteinExistence type="predicted"/>
<feature type="domain" description="Solute-binding protein family 3/N-terminal" evidence="3">
    <location>
        <begin position="84"/>
        <end position="263"/>
    </location>
</feature>
<dbReference type="Gene3D" id="3.40.190.10">
    <property type="entry name" value="Periplasmic binding protein-like II"/>
    <property type="match status" value="2"/>
</dbReference>